<organism evidence="3 4">
    <name type="scientific">Schaalia odontolytica</name>
    <dbReference type="NCBI Taxonomy" id="1660"/>
    <lineage>
        <taxon>Bacteria</taxon>
        <taxon>Bacillati</taxon>
        <taxon>Actinomycetota</taxon>
        <taxon>Actinomycetes</taxon>
        <taxon>Actinomycetales</taxon>
        <taxon>Actinomycetaceae</taxon>
        <taxon>Schaalia</taxon>
    </lineage>
</organism>
<evidence type="ECO:0000256" key="1">
    <source>
        <dbReference type="SAM" id="Coils"/>
    </source>
</evidence>
<evidence type="ECO:0000256" key="2">
    <source>
        <dbReference type="SAM" id="MobiDB-lite"/>
    </source>
</evidence>
<sequence length="701" mass="80088">MARGYRAIVELDGKEGALQTADRLFHEWVHKKYLSKGSQSRIECDAEGIYRFGELTSQKGNIADIVATKLTETSEDKHYERQLLELVERTGDGHQQWTTRIFAMHATKESHYRDVVWIEVTPPRDSEWDAKPPRLVHDLISEGHCYDRGMPLSESLQSISDDRQVEELIGWIRDERRRASVVVAAPLTDGSGEGDLVAECRWKEILGSLTWDSAGCASYFLLTPDAYREFRAGIGQGCGMPKGSLRTYLPGFNPEEPADRLRHRVLTAPTLLRGYDEKRKRFRPELSAIIARTPCEYLWENGLDKELRRAQAPLDKKRLTVPTFYPLREVTRTVELLDERVRQRVAESLSALSRETGLPVEESSKPELVKPEDAAPGAPVSEANGRAMVAEPALPRSESRHLAWYEPLRRLIRRFLPSFNPRSHTELESGIAALSSGLDAMNEAHSELATQCDKLRDQLAATEDRLDETVRDSEEKSELLLQKGELESELREAQAEREFLSKRNRFLEWKLKNPDAKDSERDFVEEQLDNIPQSMSELFDRMTEGGYESVTRYVVLSEPDAMIDDILKLDALDSGRYAAEFWNYILVLRDYMRAREAGDFSGGNVHDYLANPPDGYRTCSASRHKSNESETVKGNEKMRRERTRPVPAEVDPRGEIEMWAHFAPTHCDQNAPRMHYYPDTTKTNKVYIGYIGRHLTNTKTN</sequence>
<evidence type="ECO:0000313" key="4">
    <source>
        <dbReference type="Proteomes" id="UP000424490"/>
    </source>
</evidence>
<accession>A0A857A5Q1</accession>
<reference evidence="3 4" key="1">
    <citation type="submission" date="2019-11" db="EMBL/GenBank/DDBJ databases">
        <title>FDA dAtabase for Regulatory Grade micrObial Sequences (FDA-ARGOS): Supporting development and validation of Infectious Disease Dx tests.</title>
        <authorList>
            <person name="Stonesifer R."/>
            <person name="Tallon L."/>
            <person name="Sadzewicz L."/>
            <person name="Vavikolanu K."/>
            <person name="Mehta A."/>
            <person name="Aluvathingal J."/>
            <person name="Nadendla S."/>
            <person name="Myers T."/>
            <person name="Yan Y."/>
            <person name="Sichtig H."/>
        </authorList>
    </citation>
    <scope>NUCLEOTIDE SEQUENCE [LARGE SCALE GENOMIC DNA]</scope>
    <source>
        <strain evidence="3 4">FDAARGOS_732</strain>
    </source>
</reference>
<protein>
    <submittedName>
        <fullName evidence="3">Uncharacterized protein</fullName>
    </submittedName>
</protein>
<name>A0A857A5Q1_9ACTO</name>
<evidence type="ECO:0000313" key="3">
    <source>
        <dbReference type="EMBL" id="QGS10720.1"/>
    </source>
</evidence>
<feature type="region of interest" description="Disordered" evidence="2">
    <location>
        <begin position="619"/>
        <end position="648"/>
    </location>
</feature>
<feature type="coiled-coil region" evidence="1">
    <location>
        <begin position="438"/>
        <end position="510"/>
    </location>
</feature>
<dbReference type="Proteomes" id="UP000424490">
    <property type="component" value="Chromosome"/>
</dbReference>
<dbReference type="Gene3D" id="3.40.50.300">
    <property type="entry name" value="P-loop containing nucleotide triphosphate hydrolases"/>
    <property type="match status" value="1"/>
</dbReference>
<dbReference type="RefSeq" id="WP_003794236.1">
    <property type="nucleotide sequence ID" value="NZ_CP046315.1"/>
</dbReference>
<keyword evidence="1" id="KW-0175">Coiled coil</keyword>
<dbReference type="AlphaFoldDB" id="A0A857A5Q1"/>
<dbReference type="InterPro" id="IPR027417">
    <property type="entry name" value="P-loop_NTPase"/>
</dbReference>
<dbReference type="EMBL" id="CP046315">
    <property type="protein sequence ID" value="QGS10720.1"/>
    <property type="molecule type" value="Genomic_DNA"/>
</dbReference>
<gene>
    <name evidence="3" type="ORF">FOC40_04400</name>
</gene>
<feature type="compositionally biased region" description="Basic and acidic residues" evidence="2">
    <location>
        <begin position="625"/>
        <end position="639"/>
    </location>
</feature>
<feature type="compositionally biased region" description="Basic and acidic residues" evidence="2">
    <location>
        <begin position="362"/>
        <end position="373"/>
    </location>
</feature>
<proteinExistence type="predicted"/>
<feature type="region of interest" description="Disordered" evidence="2">
    <location>
        <begin position="352"/>
        <end position="380"/>
    </location>
</feature>